<organism evidence="2 3">
    <name type="scientific">Cinchona calisaya</name>
    <dbReference type="NCBI Taxonomy" id="153742"/>
    <lineage>
        <taxon>Eukaryota</taxon>
        <taxon>Viridiplantae</taxon>
        <taxon>Streptophyta</taxon>
        <taxon>Embryophyta</taxon>
        <taxon>Tracheophyta</taxon>
        <taxon>Spermatophyta</taxon>
        <taxon>Magnoliopsida</taxon>
        <taxon>eudicotyledons</taxon>
        <taxon>Gunneridae</taxon>
        <taxon>Pentapetalae</taxon>
        <taxon>asterids</taxon>
        <taxon>lamiids</taxon>
        <taxon>Gentianales</taxon>
        <taxon>Rubiaceae</taxon>
        <taxon>Cinchonoideae</taxon>
        <taxon>Cinchoneae</taxon>
        <taxon>Cinchona</taxon>
    </lineage>
</organism>
<sequence length="111" mass="12208">MASVGLDPREAEGDDGKKGMCGGWQRFRRGRDVGGGWESDQFAADDDMRRIEQQHGRSVSSWVIFLVVVMIILFMPLAMGPGLPQPPPICVLLLIPVFLAALLLYLSHVSN</sequence>
<gene>
    <name evidence="2" type="ORF">ACH5RR_026796</name>
</gene>
<proteinExistence type="predicted"/>
<keyword evidence="1" id="KW-0812">Transmembrane</keyword>
<evidence type="ECO:0000313" key="2">
    <source>
        <dbReference type="EMBL" id="KAL3514079.1"/>
    </source>
</evidence>
<keyword evidence="1" id="KW-1133">Transmembrane helix</keyword>
<feature type="transmembrane region" description="Helical" evidence="1">
    <location>
        <begin position="85"/>
        <end position="106"/>
    </location>
</feature>
<reference evidence="2 3" key="1">
    <citation type="submission" date="2024-11" db="EMBL/GenBank/DDBJ databases">
        <title>A near-complete genome assembly of Cinchona calisaya.</title>
        <authorList>
            <person name="Lian D.C."/>
            <person name="Zhao X.W."/>
            <person name="Wei L."/>
        </authorList>
    </citation>
    <scope>NUCLEOTIDE SEQUENCE [LARGE SCALE GENOMIC DNA]</scope>
    <source>
        <tissue evidence="2">Nenye</tissue>
    </source>
</reference>
<dbReference type="EMBL" id="JBJUIK010000011">
    <property type="protein sequence ID" value="KAL3514079.1"/>
    <property type="molecule type" value="Genomic_DNA"/>
</dbReference>
<name>A0ABD2Z3M3_9GENT</name>
<dbReference type="AlphaFoldDB" id="A0ABD2Z3M3"/>
<accession>A0ABD2Z3M3</accession>
<evidence type="ECO:0000313" key="3">
    <source>
        <dbReference type="Proteomes" id="UP001630127"/>
    </source>
</evidence>
<keyword evidence="3" id="KW-1185">Reference proteome</keyword>
<keyword evidence="1" id="KW-0472">Membrane</keyword>
<feature type="transmembrane region" description="Helical" evidence="1">
    <location>
        <begin position="59"/>
        <end position="79"/>
    </location>
</feature>
<protein>
    <submittedName>
        <fullName evidence="2">Uncharacterized protein</fullName>
    </submittedName>
</protein>
<comment type="caution">
    <text evidence="2">The sequence shown here is derived from an EMBL/GenBank/DDBJ whole genome shotgun (WGS) entry which is preliminary data.</text>
</comment>
<evidence type="ECO:0000256" key="1">
    <source>
        <dbReference type="SAM" id="Phobius"/>
    </source>
</evidence>
<dbReference type="Proteomes" id="UP001630127">
    <property type="component" value="Unassembled WGS sequence"/>
</dbReference>